<evidence type="ECO:0000313" key="6">
    <source>
        <dbReference type="Proteomes" id="UP000070186"/>
    </source>
</evidence>
<reference evidence="5 6" key="1">
    <citation type="submission" date="2015-12" db="EMBL/GenBank/DDBJ databases">
        <title>Nitrous oxide reduction kinetics distinguish bacteria harboring typical versus atypical NosZ.</title>
        <authorList>
            <person name="Yoon S."/>
            <person name="Nissen S."/>
            <person name="Park D."/>
            <person name="Sanford R.A."/>
            <person name="Loeffler F.E."/>
        </authorList>
    </citation>
    <scope>NUCLEOTIDE SEQUENCE [LARGE SCALE GENOMIC DNA]</scope>
    <source>
        <strain evidence="5 6">ATCC BAA-841</strain>
    </source>
</reference>
<dbReference type="InterPro" id="IPR035938">
    <property type="entry name" value="Hemerythrin-like_sf"/>
</dbReference>
<keyword evidence="3" id="KW-0408">Iron</keyword>
<dbReference type="RefSeq" id="WP_066880571.1">
    <property type="nucleotide sequence ID" value="NZ_LODL01000007.1"/>
</dbReference>
<dbReference type="InterPro" id="IPR012312">
    <property type="entry name" value="Hemerythrin-like"/>
</dbReference>
<evidence type="ECO:0000256" key="2">
    <source>
        <dbReference type="ARBA" id="ARBA00022723"/>
    </source>
</evidence>
<name>A0A133XMC5_9RHOO</name>
<dbReference type="AlphaFoldDB" id="A0A133XMC5"/>
<dbReference type="Gene3D" id="1.20.120.50">
    <property type="entry name" value="Hemerythrin-like"/>
    <property type="match status" value="1"/>
</dbReference>
<dbReference type="Proteomes" id="UP000070186">
    <property type="component" value="Unassembled WGS sequence"/>
</dbReference>
<evidence type="ECO:0000313" key="5">
    <source>
        <dbReference type="EMBL" id="KXB32097.1"/>
    </source>
</evidence>
<organism evidence="5 6">
    <name type="scientific">Dechloromonas denitrificans</name>
    <dbReference type="NCBI Taxonomy" id="281362"/>
    <lineage>
        <taxon>Bacteria</taxon>
        <taxon>Pseudomonadati</taxon>
        <taxon>Pseudomonadota</taxon>
        <taxon>Betaproteobacteria</taxon>
        <taxon>Rhodocyclales</taxon>
        <taxon>Azonexaceae</taxon>
        <taxon>Dechloromonas</taxon>
    </lineage>
</organism>
<dbReference type="Pfam" id="PF01814">
    <property type="entry name" value="Hemerythrin"/>
    <property type="match status" value="1"/>
</dbReference>
<evidence type="ECO:0000256" key="1">
    <source>
        <dbReference type="ARBA" id="ARBA00010587"/>
    </source>
</evidence>
<dbReference type="InterPro" id="IPR012827">
    <property type="entry name" value="Hemerythrin_metal-bd"/>
</dbReference>
<feature type="domain" description="Hemerythrin-like" evidence="4">
    <location>
        <begin position="42"/>
        <end position="176"/>
    </location>
</feature>
<protein>
    <recommendedName>
        <fullName evidence="4">Hemerythrin-like domain-containing protein</fullName>
    </recommendedName>
</protein>
<accession>A0A133XMC5</accession>
<comment type="similarity">
    <text evidence="1">Belongs to the hemerythrin family.</text>
</comment>
<evidence type="ECO:0000256" key="3">
    <source>
        <dbReference type="ARBA" id="ARBA00023004"/>
    </source>
</evidence>
<dbReference type="NCBIfam" id="TIGR02481">
    <property type="entry name" value="hemeryth_dom"/>
    <property type="match status" value="1"/>
</dbReference>
<dbReference type="STRING" id="281362.AT959_03290"/>
<gene>
    <name evidence="5" type="ORF">AT959_03290</name>
</gene>
<proteinExistence type="inferred from homology"/>
<keyword evidence="2" id="KW-0479">Metal-binding</keyword>
<dbReference type="SUPFAM" id="SSF47188">
    <property type="entry name" value="Hemerythrin-like"/>
    <property type="match status" value="1"/>
</dbReference>
<comment type="caution">
    <text evidence="5">The sequence shown here is derived from an EMBL/GenBank/DDBJ whole genome shotgun (WGS) entry which is preliminary data.</text>
</comment>
<sequence>MADGIKNVMLIEVADSPLTASGESMPWLPGGPLPAALVTGHKAIDFEHRQLLACMTAARAVCMDFRSFTDCGSCIEARRALCDNELVRLLGDLLSFILEHFKTEEEIMRDSLLMMVDRDVCEAHMEDHAAISAKIQQIVAGLDSMRTVGLLRDLDNLLGQWINNHIMMHDLILARWVSREDSVVSLARLSGV</sequence>
<evidence type="ECO:0000259" key="4">
    <source>
        <dbReference type="Pfam" id="PF01814"/>
    </source>
</evidence>
<keyword evidence="6" id="KW-1185">Reference proteome</keyword>
<dbReference type="EMBL" id="LODL01000007">
    <property type="protein sequence ID" value="KXB32097.1"/>
    <property type="molecule type" value="Genomic_DNA"/>
</dbReference>
<dbReference type="CDD" id="cd12107">
    <property type="entry name" value="Hemerythrin"/>
    <property type="match status" value="1"/>
</dbReference>
<dbReference type="GO" id="GO:0046872">
    <property type="term" value="F:metal ion binding"/>
    <property type="evidence" value="ECO:0007669"/>
    <property type="project" value="UniProtKB-KW"/>
</dbReference>